<protein>
    <submittedName>
        <fullName evidence="2">Baseplate J/gp47 family protein</fullName>
    </submittedName>
</protein>
<dbReference type="PANTHER" id="PTHR37829">
    <property type="entry name" value="PHAGE-LIKE ELEMENT PBSX PROTEIN XKDT"/>
    <property type="match status" value="1"/>
</dbReference>
<evidence type="ECO:0000313" key="2">
    <source>
        <dbReference type="EMBL" id="MCJ8015218.1"/>
    </source>
</evidence>
<dbReference type="InterPro" id="IPR052399">
    <property type="entry name" value="Phage_Baseplate_Assmbl_Protein"/>
</dbReference>
<dbReference type="EMBL" id="JALIRP010000021">
    <property type="protein sequence ID" value="MCJ8015218.1"/>
    <property type="molecule type" value="Genomic_DNA"/>
</dbReference>
<dbReference type="PANTHER" id="PTHR37829:SF3">
    <property type="entry name" value="PROTEIN JAYE-RELATED"/>
    <property type="match status" value="1"/>
</dbReference>
<dbReference type="Proteomes" id="UP001139347">
    <property type="component" value="Unassembled WGS sequence"/>
</dbReference>
<evidence type="ECO:0000313" key="3">
    <source>
        <dbReference type="Proteomes" id="UP001139347"/>
    </source>
</evidence>
<feature type="domain" description="Baseplate protein J-like barrel" evidence="1">
    <location>
        <begin position="95"/>
        <end position="175"/>
    </location>
</feature>
<reference evidence="2" key="1">
    <citation type="submission" date="2022-04" db="EMBL/GenBank/DDBJ databases">
        <title>Paenibacillus mangrovi sp. nov., a novel endophytic bacterium isolated from bark of Kandelia candel.</title>
        <authorList>
            <person name="Tuo L."/>
        </authorList>
    </citation>
    <scope>NUCLEOTIDE SEQUENCE</scope>
    <source>
        <strain evidence="2">KQZ6P-2</strain>
    </source>
</reference>
<gene>
    <name evidence="2" type="ORF">MUG84_26475</name>
</gene>
<organism evidence="2 3">
    <name type="scientific">Paenibacillus mangrovi</name>
    <dbReference type="NCBI Taxonomy" id="2931978"/>
    <lineage>
        <taxon>Bacteria</taxon>
        <taxon>Bacillati</taxon>
        <taxon>Bacillota</taxon>
        <taxon>Bacilli</taxon>
        <taxon>Bacillales</taxon>
        <taxon>Paenibacillaceae</taxon>
        <taxon>Paenibacillus</taxon>
    </lineage>
</organism>
<dbReference type="RefSeq" id="WP_244731168.1">
    <property type="nucleotide sequence ID" value="NZ_JALIRP010000021.1"/>
</dbReference>
<proteinExistence type="predicted"/>
<name>A0A9X1WUG8_9BACL</name>
<accession>A0A9X1WUG8</accession>
<dbReference type="Pfam" id="PF04865">
    <property type="entry name" value="Baseplate_J"/>
    <property type="match status" value="1"/>
</dbReference>
<dbReference type="AlphaFoldDB" id="A0A9X1WUG8"/>
<evidence type="ECO:0000259" key="1">
    <source>
        <dbReference type="Pfam" id="PF04865"/>
    </source>
</evidence>
<sequence>MLTEKGFQRKRFDDLFAEAEDKAKEVFGEKVNTSERSFFGILLRIFVWFMAKLWAVAEDVYNSAYIPTAAGNNLDRLGPNVGITRILDQYAAGVVKIIGTPGHTEAAGFRVATKSGVQYETFEDFTIEADGMVLVKIEAIEPGQSGNVAAGLINIIVNPNPDVTAVSNPDRITGGREKETDPEFRSRFELSVAGGGSASLDAIRGALLRLDKVRAAAVIENNTMVVDVAGRPPKSIQVYVLGGDDQEVAETIFAKQSGGIETYGDVSKEVLDLGGYPHTIKFSHAEEVPIYVHVEVTKNDRYPVDGDDLIRNAIIRYIGGEDAAGSYYNGLSMGAPVVFTRLISAVYLVDGVEDVAFTVGSSAQDMQSQNVEIAPYQVAQTTADHIEVSSHV</sequence>
<comment type="caution">
    <text evidence="2">The sequence shown here is derived from an EMBL/GenBank/DDBJ whole genome shotgun (WGS) entry which is preliminary data.</text>
</comment>
<dbReference type="InterPro" id="IPR006949">
    <property type="entry name" value="Barrel_Baseplate_J-like"/>
</dbReference>
<keyword evidence="3" id="KW-1185">Reference proteome</keyword>